<comment type="caution">
    <text evidence="6">The sequence shown here is derived from an EMBL/GenBank/DDBJ whole genome shotgun (WGS) entry which is preliminary data.</text>
</comment>
<dbReference type="Pfam" id="PF13927">
    <property type="entry name" value="Ig_3"/>
    <property type="match status" value="2"/>
</dbReference>
<dbReference type="InterPro" id="IPR003599">
    <property type="entry name" value="Ig_sub"/>
</dbReference>
<proteinExistence type="predicted"/>
<organism evidence="6 7">
    <name type="scientific">Penaeus vannamei</name>
    <name type="common">Whiteleg shrimp</name>
    <name type="synonym">Litopenaeus vannamei</name>
    <dbReference type="NCBI Taxonomy" id="6689"/>
    <lineage>
        <taxon>Eukaryota</taxon>
        <taxon>Metazoa</taxon>
        <taxon>Ecdysozoa</taxon>
        <taxon>Arthropoda</taxon>
        <taxon>Crustacea</taxon>
        <taxon>Multicrustacea</taxon>
        <taxon>Malacostraca</taxon>
        <taxon>Eumalacostraca</taxon>
        <taxon>Eucarida</taxon>
        <taxon>Decapoda</taxon>
        <taxon>Dendrobranchiata</taxon>
        <taxon>Penaeoidea</taxon>
        <taxon>Penaeidae</taxon>
        <taxon>Penaeus</taxon>
    </lineage>
</organism>
<sequence>MPKDDLPRELVGRGRGTSSSVPPRPTPPPPLGSASSLFPRRRNVGLISNHFPLCLEPVGPISPPDPDPDHRPYVSRFSNTYTLYCQVQAYPVPTYRWFKVSEDENQTAVELGRYVRQVGGTLVIINAKVEHSGKYLCAVENAVGIRGIDIELTVTAPLKAQVEPKVQTVEFGQPATFTCSYQGNPVKSLTWLKDGIPLDHKEAVLRIGTVGHADKGMYQCFVRNDQESAQGTAELRLEEECVPQLAGLPLRSPGKSTELASLTLNG</sequence>
<dbReference type="SMART" id="SM00408">
    <property type="entry name" value="IGc2"/>
    <property type="match status" value="2"/>
</dbReference>
<evidence type="ECO:0000256" key="1">
    <source>
        <dbReference type="ARBA" id="ARBA00022729"/>
    </source>
</evidence>
<dbReference type="SMART" id="SM00409">
    <property type="entry name" value="IG"/>
    <property type="match status" value="2"/>
</dbReference>
<protein>
    <submittedName>
        <fullName evidence="6">Down syndrome cell adhesion molecule</fullName>
    </submittedName>
</protein>
<feature type="region of interest" description="Disordered" evidence="4">
    <location>
        <begin position="1"/>
        <end position="37"/>
    </location>
</feature>
<evidence type="ECO:0000256" key="2">
    <source>
        <dbReference type="ARBA" id="ARBA00023157"/>
    </source>
</evidence>
<dbReference type="GO" id="GO:0007156">
    <property type="term" value="P:homophilic cell adhesion via plasma membrane adhesion molecules"/>
    <property type="evidence" value="ECO:0007669"/>
    <property type="project" value="TreeGrafter"/>
</dbReference>
<dbReference type="Proteomes" id="UP000283509">
    <property type="component" value="Unassembled WGS sequence"/>
</dbReference>
<dbReference type="InterPro" id="IPR050958">
    <property type="entry name" value="Cell_Adh-Cytoskel_Orgn"/>
</dbReference>
<feature type="domain" description="Ig-like" evidence="5">
    <location>
        <begin position="60"/>
        <end position="155"/>
    </location>
</feature>
<dbReference type="GO" id="GO:0008046">
    <property type="term" value="F:axon guidance receptor activity"/>
    <property type="evidence" value="ECO:0007669"/>
    <property type="project" value="TreeGrafter"/>
</dbReference>
<gene>
    <name evidence="6" type="ORF">C7M84_000327</name>
</gene>
<keyword evidence="3" id="KW-0393">Immunoglobulin domain</keyword>
<dbReference type="FunFam" id="2.60.40.10:FF:000324">
    <property type="entry name" value="Down syndrome cell adhesion molecule, isoform D"/>
    <property type="match status" value="1"/>
</dbReference>
<dbReference type="STRING" id="6689.A0A3R7SY89"/>
<dbReference type="GO" id="GO:0030424">
    <property type="term" value="C:axon"/>
    <property type="evidence" value="ECO:0007669"/>
    <property type="project" value="TreeGrafter"/>
</dbReference>
<evidence type="ECO:0000256" key="3">
    <source>
        <dbReference type="ARBA" id="ARBA00023319"/>
    </source>
</evidence>
<dbReference type="InterPro" id="IPR013783">
    <property type="entry name" value="Ig-like_fold"/>
</dbReference>
<keyword evidence="2" id="KW-1015">Disulfide bond</keyword>
<dbReference type="AlphaFoldDB" id="A0A3R7SY89"/>
<dbReference type="InterPro" id="IPR003598">
    <property type="entry name" value="Ig_sub2"/>
</dbReference>
<dbReference type="PROSITE" id="PS50835">
    <property type="entry name" value="IG_LIKE"/>
    <property type="match status" value="2"/>
</dbReference>
<accession>A0A3R7SY89</accession>
<feature type="compositionally biased region" description="Pro residues" evidence="4">
    <location>
        <begin position="22"/>
        <end position="31"/>
    </location>
</feature>
<reference evidence="6 7" key="2">
    <citation type="submission" date="2019-01" db="EMBL/GenBank/DDBJ databases">
        <title>The decoding of complex shrimp genome reveals the adaptation for benthos swimmer, frequently molting mechanism and breeding impact on genome.</title>
        <authorList>
            <person name="Sun Y."/>
            <person name="Gao Y."/>
            <person name="Yu Y."/>
        </authorList>
    </citation>
    <scope>NUCLEOTIDE SEQUENCE [LARGE SCALE GENOMIC DNA]</scope>
    <source>
        <tissue evidence="6">Muscle</tissue>
    </source>
</reference>
<dbReference type="Gene3D" id="2.60.40.10">
    <property type="entry name" value="Immunoglobulins"/>
    <property type="match status" value="2"/>
</dbReference>
<dbReference type="PANTHER" id="PTHR45080">
    <property type="entry name" value="CONTACTIN 5"/>
    <property type="match status" value="1"/>
</dbReference>
<dbReference type="GO" id="GO:0005886">
    <property type="term" value="C:plasma membrane"/>
    <property type="evidence" value="ECO:0007669"/>
    <property type="project" value="TreeGrafter"/>
</dbReference>
<feature type="compositionally biased region" description="Basic and acidic residues" evidence="4">
    <location>
        <begin position="1"/>
        <end position="12"/>
    </location>
</feature>
<reference evidence="6 7" key="1">
    <citation type="submission" date="2018-04" db="EMBL/GenBank/DDBJ databases">
        <authorList>
            <person name="Zhang X."/>
            <person name="Yuan J."/>
            <person name="Li F."/>
            <person name="Xiang J."/>
        </authorList>
    </citation>
    <scope>NUCLEOTIDE SEQUENCE [LARGE SCALE GENOMIC DNA]</scope>
    <source>
        <tissue evidence="6">Muscle</tissue>
    </source>
</reference>
<dbReference type="GO" id="GO:0050808">
    <property type="term" value="P:synapse organization"/>
    <property type="evidence" value="ECO:0007669"/>
    <property type="project" value="TreeGrafter"/>
</dbReference>
<dbReference type="EMBL" id="QCYY01001050">
    <property type="protein sequence ID" value="ROT80917.1"/>
    <property type="molecule type" value="Genomic_DNA"/>
</dbReference>
<dbReference type="PANTHER" id="PTHR45080:SF8">
    <property type="entry name" value="IG-LIKE DOMAIN-CONTAINING PROTEIN"/>
    <property type="match status" value="1"/>
</dbReference>
<feature type="domain" description="Ig-like" evidence="5">
    <location>
        <begin position="157"/>
        <end position="236"/>
    </location>
</feature>
<evidence type="ECO:0000313" key="7">
    <source>
        <dbReference type="Proteomes" id="UP000283509"/>
    </source>
</evidence>
<dbReference type="GO" id="GO:0043025">
    <property type="term" value="C:neuronal cell body"/>
    <property type="evidence" value="ECO:0007669"/>
    <property type="project" value="TreeGrafter"/>
</dbReference>
<dbReference type="OrthoDB" id="5969272at2759"/>
<dbReference type="SUPFAM" id="SSF48726">
    <property type="entry name" value="Immunoglobulin"/>
    <property type="match status" value="2"/>
</dbReference>
<dbReference type="InterPro" id="IPR036179">
    <property type="entry name" value="Ig-like_dom_sf"/>
</dbReference>
<evidence type="ECO:0000259" key="5">
    <source>
        <dbReference type="PROSITE" id="PS50835"/>
    </source>
</evidence>
<name>A0A3R7SY89_PENVA</name>
<keyword evidence="1" id="KW-0732">Signal</keyword>
<evidence type="ECO:0000313" key="6">
    <source>
        <dbReference type="EMBL" id="ROT80917.1"/>
    </source>
</evidence>
<keyword evidence="7" id="KW-1185">Reference proteome</keyword>
<evidence type="ECO:0000256" key="4">
    <source>
        <dbReference type="SAM" id="MobiDB-lite"/>
    </source>
</evidence>
<dbReference type="InterPro" id="IPR007110">
    <property type="entry name" value="Ig-like_dom"/>
</dbReference>